<dbReference type="Proteomes" id="UP000824469">
    <property type="component" value="Unassembled WGS sequence"/>
</dbReference>
<comment type="caution">
    <text evidence="2">The sequence shown here is derived from an EMBL/GenBank/DDBJ whole genome shotgun (WGS) entry which is preliminary data.</text>
</comment>
<dbReference type="AlphaFoldDB" id="A0AA38C1V1"/>
<evidence type="ECO:0000313" key="2">
    <source>
        <dbReference type="EMBL" id="KAH9292490.1"/>
    </source>
</evidence>
<protein>
    <submittedName>
        <fullName evidence="2">Uncharacterized protein</fullName>
    </submittedName>
</protein>
<organism evidence="2 3">
    <name type="scientific">Taxus chinensis</name>
    <name type="common">Chinese yew</name>
    <name type="synonym">Taxus wallichiana var. chinensis</name>
    <dbReference type="NCBI Taxonomy" id="29808"/>
    <lineage>
        <taxon>Eukaryota</taxon>
        <taxon>Viridiplantae</taxon>
        <taxon>Streptophyta</taxon>
        <taxon>Embryophyta</taxon>
        <taxon>Tracheophyta</taxon>
        <taxon>Spermatophyta</taxon>
        <taxon>Pinopsida</taxon>
        <taxon>Pinidae</taxon>
        <taxon>Conifers II</taxon>
        <taxon>Cupressales</taxon>
        <taxon>Taxaceae</taxon>
        <taxon>Taxus</taxon>
    </lineage>
</organism>
<keyword evidence="3" id="KW-1185">Reference proteome</keyword>
<reference evidence="2 3" key="1">
    <citation type="journal article" date="2021" name="Nat. Plants">
        <title>The Taxus genome provides insights into paclitaxel biosynthesis.</title>
        <authorList>
            <person name="Xiong X."/>
            <person name="Gou J."/>
            <person name="Liao Q."/>
            <person name="Li Y."/>
            <person name="Zhou Q."/>
            <person name="Bi G."/>
            <person name="Li C."/>
            <person name="Du R."/>
            <person name="Wang X."/>
            <person name="Sun T."/>
            <person name="Guo L."/>
            <person name="Liang H."/>
            <person name="Lu P."/>
            <person name="Wu Y."/>
            <person name="Zhang Z."/>
            <person name="Ro D.K."/>
            <person name="Shang Y."/>
            <person name="Huang S."/>
            <person name="Yan J."/>
        </authorList>
    </citation>
    <scope>NUCLEOTIDE SEQUENCE [LARGE SCALE GENOMIC DNA]</scope>
    <source>
        <strain evidence="2">Ta-2019</strain>
    </source>
</reference>
<feature type="non-terminal residue" evidence="2">
    <location>
        <position position="1"/>
    </location>
</feature>
<evidence type="ECO:0000313" key="3">
    <source>
        <dbReference type="Proteomes" id="UP000824469"/>
    </source>
</evidence>
<gene>
    <name evidence="2" type="ORF">KI387_042325</name>
</gene>
<feature type="non-terminal residue" evidence="2">
    <location>
        <position position="101"/>
    </location>
</feature>
<accession>A0AA38C1V1</accession>
<sequence length="101" mass="11273">SAARVYVHIRLKFENGTYLVDEISIPEDPLGMKKPVSKKRGRGEEGAPSVPTTQTVSMPSTSTKPSTYVQRKKSPVKEKMPEVEAPEQPTTLEESQEEEEK</sequence>
<dbReference type="EMBL" id="JAHRHJ020003123">
    <property type="protein sequence ID" value="KAH9292490.1"/>
    <property type="molecule type" value="Genomic_DNA"/>
</dbReference>
<name>A0AA38C1V1_TAXCH</name>
<feature type="region of interest" description="Disordered" evidence="1">
    <location>
        <begin position="23"/>
        <end position="101"/>
    </location>
</feature>
<evidence type="ECO:0000256" key="1">
    <source>
        <dbReference type="SAM" id="MobiDB-lite"/>
    </source>
</evidence>
<proteinExistence type="predicted"/>
<feature type="compositionally biased region" description="Polar residues" evidence="1">
    <location>
        <begin position="50"/>
        <end position="69"/>
    </location>
</feature>